<feature type="compositionally biased region" description="Basic and acidic residues" evidence="1">
    <location>
        <begin position="23"/>
        <end position="35"/>
    </location>
</feature>
<comment type="caution">
    <text evidence="2">The sequence shown here is derived from an EMBL/GenBank/DDBJ whole genome shotgun (WGS) entry which is preliminary data.</text>
</comment>
<sequence length="80" mass="8618">MGLSLEASPSDAPPVHSPPHTTDGPRCHGSRERQRCQHSSTSGRDYAEAGSIFRAHRSYPCCAVVGSFDHRGLPKSEGPF</sequence>
<proteinExistence type="predicted"/>
<evidence type="ECO:0000313" key="2">
    <source>
        <dbReference type="EMBL" id="RLM84960.1"/>
    </source>
</evidence>
<feature type="region of interest" description="Disordered" evidence="1">
    <location>
        <begin position="1"/>
        <end position="45"/>
    </location>
</feature>
<dbReference type="AlphaFoldDB" id="A0A3L6QMC0"/>
<name>A0A3L6QMC0_PANMI</name>
<dbReference type="EMBL" id="PQIB02000011">
    <property type="protein sequence ID" value="RLM84960.1"/>
    <property type="molecule type" value="Genomic_DNA"/>
</dbReference>
<protein>
    <submittedName>
        <fullName evidence="2">Uncharacterized protein</fullName>
    </submittedName>
</protein>
<reference evidence="3" key="1">
    <citation type="journal article" date="2019" name="Nat. Commun.">
        <title>The genome of broomcorn millet.</title>
        <authorList>
            <person name="Zou C."/>
            <person name="Miki D."/>
            <person name="Li D."/>
            <person name="Tang Q."/>
            <person name="Xiao L."/>
            <person name="Rajput S."/>
            <person name="Deng P."/>
            <person name="Jia W."/>
            <person name="Huang R."/>
            <person name="Zhang M."/>
            <person name="Sun Y."/>
            <person name="Hu J."/>
            <person name="Fu X."/>
            <person name="Schnable P.S."/>
            <person name="Li F."/>
            <person name="Zhang H."/>
            <person name="Feng B."/>
            <person name="Zhu X."/>
            <person name="Liu R."/>
            <person name="Schnable J.C."/>
            <person name="Zhu J.-K."/>
            <person name="Zhang H."/>
        </authorList>
    </citation>
    <scope>NUCLEOTIDE SEQUENCE [LARGE SCALE GENOMIC DNA]</scope>
</reference>
<organism evidence="2 3">
    <name type="scientific">Panicum miliaceum</name>
    <name type="common">Proso millet</name>
    <name type="synonym">Broomcorn millet</name>
    <dbReference type="NCBI Taxonomy" id="4540"/>
    <lineage>
        <taxon>Eukaryota</taxon>
        <taxon>Viridiplantae</taxon>
        <taxon>Streptophyta</taxon>
        <taxon>Embryophyta</taxon>
        <taxon>Tracheophyta</taxon>
        <taxon>Spermatophyta</taxon>
        <taxon>Magnoliopsida</taxon>
        <taxon>Liliopsida</taxon>
        <taxon>Poales</taxon>
        <taxon>Poaceae</taxon>
        <taxon>PACMAD clade</taxon>
        <taxon>Panicoideae</taxon>
        <taxon>Panicodae</taxon>
        <taxon>Paniceae</taxon>
        <taxon>Panicinae</taxon>
        <taxon>Panicum</taxon>
        <taxon>Panicum sect. Panicum</taxon>
    </lineage>
</organism>
<keyword evidence="3" id="KW-1185">Reference proteome</keyword>
<accession>A0A3L6QMC0</accession>
<evidence type="ECO:0000256" key="1">
    <source>
        <dbReference type="SAM" id="MobiDB-lite"/>
    </source>
</evidence>
<dbReference type="Proteomes" id="UP000275267">
    <property type="component" value="Unassembled WGS sequence"/>
</dbReference>
<evidence type="ECO:0000313" key="3">
    <source>
        <dbReference type="Proteomes" id="UP000275267"/>
    </source>
</evidence>
<gene>
    <name evidence="2" type="ORF">C2845_PM04G28820</name>
</gene>